<comment type="caution">
    <text evidence="3">The sequence shown here is derived from an EMBL/GenBank/DDBJ whole genome shotgun (WGS) entry which is preliminary data.</text>
</comment>
<dbReference type="PANTHER" id="PTHR24559">
    <property type="entry name" value="TRANSPOSON TY3-I GAG-POL POLYPROTEIN"/>
    <property type="match status" value="1"/>
</dbReference>
<dbReference type="CDD" id="cd01647">
    <property type="entry name" value="RT_LTR"/>
    <property type="match status" value="1"/>
</dbReference>
<reference evidence="3 4" key="3">
    <citation type="submission" date="2019-11" db="EMBL/GenBank/DDBJ databases">
        <title>A de novo genome assembly of a pear dwarfing rootstock.</title>
        <authorList>
            <person name="Wang F."/>
            <person name="Wang J."/>
            <person name="Li S."/>
            <person name="Zhang Y."/>
            <person name="Fang M."/>
            <person name="Ma L."/>
            <person name="Zhao Y."/>
            <person name="Jiang S."/>
        </authorList>
    </citation>
    <scope>NUCLEOTIDE SEQUENCE [LARGE SCALE GENOMIC DNA]</scope>
    <source>
        <strain evidence="3">S2</strain>
        <tissue evidence="3">Leaf</tissue>
    </source>
</reference>
<dbReference type="Pfam" id="PF00078">
    <property type="entry name" value="RVT_1"/>
    <property type="match status" value="1"/>
</dbReference>
<feature type="domain" description="Reverse transcriptase" evidence="2">
    <location>
        <begin position="333"/>
        <end position="431"/>
    </location>
</feature>
<accession>A0A5N5FTV7</accession>
<dbReference type="Gene3D" id="3.10.10.10">
    <property type="entry name" value="HIV Type 1 Reverse Transcriptase, subunit A, domain 1"/>
    <property type="match status" value="1"/>
</dbReference>
<dbReference type="OrthoDB" id="1928766at2759"/>
<dbReference type="InterPro" id="IPR043502">
    <property type="entry name" value="DNA/RNA_pol_sf"/>
</dbReference>
<feature type="region of interest" description="Disordered" evidence="1">
    <location>
        <begin position="1"/>
        <end position="20"/>
    </location>
</feature>
<dbReference type="EMBL" id="SMOL01000559">
    <property type="protein sequence ID" value="KAB2606555.1"/>
    <property type="molecule type" value="Genomic_DNA"/>
</dbReference>
<evidence type="ECO:0000313" key="3">
    <source>
        <dbReference type="EMBL" id="KAB2606555.1"/>
    </source>
</evidence>
<feature type="region of interest" description="Disordered" evidence="1">
    <location>
        <begin position="35"/>
        <end position="94"/>
    </location>
</feature>
<organism evidence="3 4">
    <name type="scientific">Pyrus ussuriensis x Pyrus communis</name>
    <dbReference type="NCBI Taxonomy" id="2448454"/>
    <lineage>
        <taxon>Eukaryota</taxon>
        <taxon>Viridiplantae</taxon>
        <taxon>Streptophyta</taxon>
        <taxon>Embryophyta</taxon>
        <taxon>Tracheophyta</taxon>
        <taxon>Spermatophyta</taxon>
        <taxon>Magnoliopsida</taxon>
        <taxon>eudicotyledons</taxon>
        <taxon>Gunneridae</taxon>
        <taxon>Pentapetalae</taxon>
        <taxon>rosids</taxon>
        <taxon>fabids</taxon>
        <taxon>Rosales</taxon>
        <taxon>Rosaceae</taxon>
        <taxon>Amygdaloideae</taxon>
        <taxon>Maleae</taxon>
        <taxon>Pyrus</taxon>
    </lineage>
</organism>
<dbReference type="InterPro" id="IPR043128">
    <property type="entry name" value="Rev_trsase/Diguanyl_cyclase"/>
</dbReference>
<sequence length="518" mass="58794">MKGKVVNPVTKKNLDGKPVKEIGPSMIRRVQRQHKAHMNSFKVPTTSKTSKNVKSKIVPHEERNQPYWRSKNELKKPNSKNEGEGNHMQSNPHPGKYRILRRAQEDMIMMPTPRWSPKPICFGTISPEKGLPTPMLIDIICEVPKQLTSTYRALLGKDWIHQSLSEMMKAESRSFLPTTNILEANFYNPSVGILQCSGADKNDCPTKDLPENPKLVEFLCAEPDKPALKVSGLLETKDRARIVNLLHEFKDSFVWHYTKMPGLNPTLVEHRMPIKEGFKPVKQAPRRMSKEIEEKVNEEIERLVNAGFIKPAKYIQWLAKILPVLKAITKAVRCCVNYRNINGAMPKDEYPMPMADLSIDAVAKHKVLSFMDGNAGYNKIKMAKEDIHKTAFRCPGHVGAYEYLVMPFGLKNTGATYQRAINTIFHDLIDHSMEYVPQRAIKGQAIADSLAEHQKTSKWARTRTTPYALTFGQDVVIPMEINVSFKGKEAQLISIKKVCPKLKVKLRSSISRQNDGPH</sequence>
<name>A0A5N5FTV7_9ROSA</name>
<gene>
    <name evidence="3" type="ORF">D8674_006272</name>
</gene>
<reference evidence="4" key="2">
    <citation type="submission" date="2019-10" db="EMBL/GenBank/DDBJ databases">
        <title>A de novo genome assembly of a pear dwarfing rootstock.</title>
        <authorList>
            <person name="Wang F."/>
            <person name="Wang J."/>
            <person name="Li S."/>
            <person name="Zhang Y."/>
            <person name="Fang M."/>
            <person name="Ma L."/>
            <person name="Zhao Y."/>
            <person name="Jiang S."/>
        </authorList>
    </citation>
    <scope>NUCLEOTIDE SEQUENCE [LARGE SCALE GENOMIC DNA]</scope>
</reference>
<dbReference type="Proteomes" id="UP000327157">
    <property type="component" value="Chromosome 11"/>
</dbReference>
<dbReference type="AlphaFoldDB" id="A0A5N5FTV7"/>
<proteinExistence type="predicted"/>
<dbReference type="Gene3D" id="3.30.70.270">
    <property type="match status" value="1"/>
</dbReference>
<dbReference type="InterPro" id="IPR000477">
    <property type="entry name" value="RT_dom"/>
</dbReference>
<dbReference type="PANTHER" id="PTHR24559:SF439">
    <property type="entry name" value="RETROTRANSPOSON, UNCLASSIFIED-LIKE PROTEIN"/>
    <property type="match status" value="1"/>
</dbReference>
<keyword evidence="4" id="KW-1185">Reference proteome</keyword>
<evidence type="ECO:0000259" key="2">
    <source>
        <dbReference type="Pfam" id="PF00078"/>
    </source>
</evidence>
<protein>
    <submittedName>
        <fullName evidence="3">S2-RNase</fullName>
    </submittedName>
</protein>
<evidence type="ECO:0000256" key="1">
    <source>
        <dbReference type="SAM" id="MobiDB-lite"/>
    </source>
</evidence>
<feature type="compositionally biased region" description="Low complexity" evidence="1">
    <location>
        <begin position="42"/>
        <end position="56"/>
    </location>
</feature>
<feature type="compositionally biased region" description="Basic and acidic residues" evidence="1">
    <location>
        <begin position="58"/>
        <end position="85"/>
    </location>
</feature>
<dbReference type="SUPFAM" id="SSF56672">
    <property type="entry name" value="DNA/RNA polymerases"/>
    <property type="match status" value="1"/>
</dbReference>
<evidence type="ECO:0000313" key="4">
    <source>
        <dbReference type="Proteomes" id="UP000327157"/>
    </source>
</evidence>
<dbReference type="InterPro" id="IPR053134">
    <property type="entry name" value="RNA-dir_DNA_polymerase"/>
</dbReference>
<reference evidence="3 4" key="1">
    <citation type="submission" date="2019-09" db="EMBL/GenBank/DDBJ databases">
        <authorList>
            <person name="Ou C."/>
        </authorList>
    </citation>
    <scope>NUCLEOTIDE SEQUENCE [LARGE SCALE GENOMIC DNA]</scope>
    <source>
        <strain evidence="3">S2</strain>
        <tissue evidence="3">Leaf</tissue>
    </source>
</reference>